<feature type="compositionally biased region" description="Polar residues" evidence="1">
    <location>
        <begin position="433"/>
        <end position="442"/>
    </location>
</feature>
<feature type="compositionally biased region" description="Basic residues" evidence="1">
    <location>
        <begin position="373"/>
        <end position="385"/>
    </location>
</feature>
<organism evidence="3 4">
    <name type="scientific">Monilinia vaccinii-corymbosi</name>
    <dbReference type="NCBI Taxonomy" id="61207"/>
    <lineage>
        <taxon>Eukaryota</taxon>
        <taxon>Fungi</taxon>
        <taxon>Dikarya</taxon>
        <taxon>Ascomycota</taxon>
        <taxon>Pezizomycotina</taxon>
        <taxon>Leotiomycetes</taxon>
        <taxon>Helotiales</taxon>
        <taxon>Sclerotiniaceae</taxon>
        <taxon>Monilinia</taxon>
    </lineage>
</organism>
<sequence>MAQPQPQPQPEPQPQEKTSNVDPKEFYGYLFDAEKSPTPVLNALLRGVAHYIIENVGGKEDKFLTPEKLALFYKAVGGNYDSLFVETTHPSISWIYASIGCQHALNPTKDDFAPPSIPCLTVRGFVRWQSIEILLGPEEHVPFLQTAVRDFEINHPDTGERFPTELPKEAFPLVPDPEIEKWHRSCAEKLRQRASPDEEEEVPVPDLPPRPQAQTTYAHVRPSPRVPEPTTTNAHPRSSYFEPSTREPSTREPSSREPSSREHSSREHATREPTTHESTSRRSSRSIPYTHVSATRPQRPTLNPSPTHRVRQFPAPEEPYSPQVPRGRHRSFPNLSSPVSEDEPTYHPHSAPASDPRHSYHNVPARDPPQPARPRRHSHPRRARRVPIVSDTSDSSTDSSLSSDSADDPSPKTRTSPLKVSTNARAIPRRTQDTYLSRSAGTDSPRFFASPSKAPGSSNPSLVSDARERGRERSKQRDIEDKVRRGQYPTHIDLNGKLSAPFLVGRRKREAGRDVGERERDIERERDRERDKVRSDSRGALGVKWRDLGDISDLWRNGGRRREG</sequence>
<feature type="compositionally biased region" description="Low complexity" evidence="1">
    <location>
        <begin position="386"/>
        <end position="404"/>
    </location>
</feature>
<reference evidence="3" key="1">
    <citation type="submission" date="2020-10" db="EMBL/GenBank/DDBJ databases">
        <title>Genome Sequence of Monilinia vaccinii-corymbosi Sheds Light on Mummy Berry Disease Infection of Blueberry and Mating Type.</title>
        <authorList>
            <person name="Yow A.G."/>
            <person name="Zhang Y."/>
            <person name="Bansal K."/>
            <person name="Eacker S.M."/>
            <person name="Sullivan S."/>
            <person name="Liachko I."/>
            <person name="Cubeta M.A."/>
            <person name="Rollins J.A."/>
            <person name="Ashrafi H."/>
        </authorList>
    </citation>
    <scope>NUCLEOTIDE SEQUENCE</scope>
    <source>
        <strain evidence="3">RL-1</strain>
    </source>
</reference>
<evidence type="ECO:0000313" key="4">
    <source>
        <dbReference type="Proteomes" id="UP000672032"/>
    </source>
</evidence>
<evidence type="ECO:0000313" key="3">
    <source>
        <dbReference type="EMBL" id="QSZ37499.1"/>
    </source>
</evidence>
<feature type="compositionally biased region" description="Basic and acidic residues" evidence="1">
    <location>
        <begin position="465"/>
        <end position="484"/>
    </location>
</feature>
<feature type="domain" description="DUF7514" evidence="2">
    <location>
        <begin position="28"/>
        <end position="187"/>
    </location>
</feature>
<dbReference type="EMBL" id="CP063413">
    <property type="protein sequence ID" value="QSZ37499.1"/>
    <property type="molecule type" value="Genomic_DNA"/>
</dbReference>
<dbReference type="OrthoDB" id="5420895at2759"/>
<name>A0A8A3PRJ1_9HELO</name>
<feature type="compositionally biased region" description="Pro residues" evidence="1">
    <location>
        <begin position="1"/>
        <end position="13"/>
    </location>
</feature>
<dbReference type="PANTHER" id="PTHR39611:SF2">
    <property type="entry name" value="HYDROXYPROLINE-RICH GLYCOPROTEIN DZ-HRGP"/>
    <property type="match status" value="1"/>
</dbReference>
<proteinExistence type="predicted"/>
<feature type="region of interest" description="Disordered" evidence="1">
    <location>
        <begin position="1"/>
        <end position="21"/>
    </location>
</feature>
<protein>
    <recommendedName>
        <fullName evidence="2">DUF7514 domain-containing protein</fullName>
    </recommendedName>
</protein>
<feature type="region of interest" description="Disordered" evidence="1">
    <location>
        <begin position="189"/>
        <end position="539"/>
    </location>
</feature>
<dbReference type="Pfam" id="PF24355">
    <property type="entry name" value="DUF7514"/>
    <property type="match status" value="1"/>
</dbReference>
<feature type="compositionally biased region" description="Basic and acidic residues" evidence="1">
    <location>
        <begin position="244"/>
        <end position="280"/>
    </location>
</feature>
<keyword evidence="4" id="KW-1185">Reference proteome</keyword>
<dbReference type="PANTHER" id="PTHR39611">
    <property type="entry name" value="HYDROXYPROLINE-RICH GLYCOPROTEIN DZ-HRGP-RELATED"/>
    <property type="match status" value="1"/>
</dbReference>
<dbReference type="Proteomes" id="UP000672032">
    <property type="component" value="Chromosome 9"/>
</dbReference>
<accession>A0A8A3PRJ1</accession>
<feature type="compositionally biased region" description="Polar residues" evidence="1">
    <location>
        <begin position="292"/>
        <end position="306"/>
    </location>
</feature>
<dbReference type="AlphaFoldDB" id="A0A8A3PRJ1"/>
<gene>
    <name evidence="3" type="ORF">DSL72_008597</name>
</gene>
<feature type="compositionally biased region" description="Basic and acidic residues" evidence="1">
    <location>
        <begin position="511"/>
        <end position="537"/>
    </location>
</feature>
<evidence type="ECO:0000259" key="2">
    <source>
        <dbReference type="Pfam" id="PF24355"/>
    </source>
</evidence>
<feature type="compositionally biased region" description="Polar residues" evidence="1">
    <location>
        <begin position="412"/>
        <end position="424"/>
    </location>
</feature>
<evidence type="ECO:0000256" key="1">
    <source>
        <dbReference type="SAM" id="MobiDB-lite"/>
    </source>
</evidence>
<dbReference type="InterPro" id="IPR055936">
    <property type="entry name" value="DUF7514"/>
</dbReference>